<dbReference type="AlphaFoldDB" id="A0A075GFZ9"/>
<reference evidence="3" key="1">
    <citation type="journal article" date="2014" name="Genome Biol. Evol.">
        <title>Pangenome evidence for extensive interdomain horizontal transfer affecting lineage core and shell genes in uncultured planktonic thaumarchaeota and euryarchaeota.</title>
        <authorList>
            <person name="Deschamps P."/>
            <person name="Zivanovic Y."/>
            <person name="Moreira D."/>
            <person name="Rodriguez-Valera F."/>
            <person name="Lopez-Garcia P."/>
        </authorList>
    </citation>
    <scope>NUCLEOTIDE SEQUENCE</scope>
</reference>
<feature type="transmembrane region" description="Helical" evidence="2">
    <location>
        <begin position="50"/>
        <end position="77"/>
    </location>
</feature>
<feature type="region of interest" description="Disordered" evidence="1">
    <location>
        <begin position="1"/>
        <end position="26"/>
    </location>
</feature>
<sequence length="177" mass="17760">MEETDEGAAPEGSTLSGTPNAAPAGDDGGAYGQPEVQYVKRSAVPVIIGAIYSLFQVLAVLASLAVVMGGALLASFADEVGPDAAEAGIMVTVVGVLMLALSCVGVYAGILMIRYQKKGIHIALGLLALGVVMELIMNVAMELPVTDGVVGSLATSGICAALVAIPLLSAGISEQME</sequence>
<keyword evidence="2" id="KW-0472">Membrane</keyword>
<evidence type="ECO:0000256" key="2">
    <source>
        <dbReference type="SAM" id="Phobius"/>
    </source>
</evidence>
<evidence type="ECO:0000256" key="1">
    <source>
        <dbReference type="SAM" id="MobiDB-lite"/>
    </source>
</evidence>
<keyword evidence="2" id="KW-0812">Transmembrane</keyword>
<evidence type="ECO:0000313" key="3">
    <source>
        <dbReference type="EMBL" id="AIF02150.1"/>
    </source>
</evidence>
<keyword evidence="2" id="KW-1133">Transmembrane helix</keyword>
<feature type="transmembrane region" description="Helical" evidence="2">
    <location>
        <begin position="89"/>
        <end position="110"/>
    </location>
</feature>
<protein>
    <submittedName>
        <fullName evidence="3">Uncharacterized protein</fullName>
    </submittedName>
</protein>
<dbReference type="EMBL" id="KF900641">
    <property type="protein sequence ID" value="AIF02150.1"/>
    <property type="molecule type" value="Genomic_DNA"/>
</dbReference>
<feature type="transmembrane region" description="Helical" evidence="2">
    <location>
        <begin position="122"/>
        <end position="141"/>
    </location>
</feature>
<accession>A0A075GFZ9</accession>
<name>A0A075GFZ9_9EURY</name>
<organism evidence="3">
    <name type="scientific">uncultured marine group II/III euryarchaeote KM3_153_G11</name>
    <dbReference type="NCBI Taxonomy" id="1457896"/>
    <lineage>
        <taxon>Archaea</taxon>
        <taxon>Methanobacteriati</taxon>
        <taxon>Methanobacteriota</taxon>
        <taxon>environmental samples</taxon>
    </lineage>
</organism>
<proteinExistence type="predicted"/>
<feature type="transmembrane region" description="Helical" evidence="2">
    <location>
        <begin position="153"/>
        <end position="172"/>
    </location>
</feature>